<evidence type="ECO:0000313" key="4">
    <source>
        <dbReference type="EMBL" id="KOB69295.1"/>
    </source>
</evidence>
<evidence type="ECO:0000256" key="1">
    <source>
        <dbReference type="ARBA" id="ARBA00001968"/>
    </source>
</evidence>
<name>A0A0L7L1I6_OPEBR</name>
<evidence type="ECO:0000259" key="3">
    <source>
        <dbReference type="Pfam" id="PF13359"/>
    </source>
</evidence>
<organism evidence="4 5">
    <name type="scientific">Operophtera brumata</name>
    <name type="common">Winter moth</name>
    <name type="synonym">Phalaena brumata</name>
    <dbReference type="NCBI Taxonomy" id="104452"/>
    <lineage>
        <taxon>Eukaryota</taxon>
        <taxon>Metazoa</taxon>
        <taxon>Ecdysozoa</taxon>
        <taxon>Arthropoda</taxon>
        <taxon>Hexapoda</taxon>
        <taxon>Insecta</taxon>
        <taxon>Pterygota</taxon>
        <taxon>Neoptera</taxon>
        <taxon>Endopterygota</taxon>
        <taxon>Lepidoptera</taxon>
        <taxon>Glossata</taxon>
        <taxon>Ditrysia</taxon>
        <taxon>Geometroidea</taxon>
        <taxon>Geometridae</taxon>
        <taxon>Larentiinae</taxon>
        <taxon>Operophtera</taxon>
    </lineage>
</organism>
<dbReference type="GO" id="GO:0046872">
    <property type="term" value="F:metal ion binding"/>
    <property type="evidence" value="ECO:0007669"/>
    <property type="project" value="UniProtKB-KW"/>
</dbReference>
<comment type="caution">
    <text evidence="4">The sequence shown here is derived from an EMBL/GenBank/DDBJ whole genome shotgun (WGS) entry which is preliminary data.</text>
</comment>
<sequence>MRTGDSNARLASIFKTSESTFQRMLNEGREALLVDYVPSRLGYDHMSREEVVQRNLIIPERLFGNPDSPINERKAVTMCDGTYINHQKSSNYFFQRKSYSSHKYRNLLKPMLYVCCDGHIIEVSGPHAATTSDAVIMNNTIDDEEGLIHWFYRPGDVFILDRGFRDSKGPLEEYGYAVHMPETKHPRKTQLTTDQANKSRCVTICRWVVEVINGRFKRDFRLLRIDHSNRALSYMMDYFRIAAALLNDFHVLIDNNVHANEFLNIINERISQPNRLADLVIRNNYNRRRAHFQPMAANMPEFEQFPRFSEEQMILFALGSYQIKQARKYYGEHLQPDGEFIIELGGDVPVQEVRELDGRDLWLIRDRMQSRHTRSKTYYVYIAVEPTLSGREAVPHYYCHCNAGKRTVGCCAHVMTVIWYIGFARHEHSSASRRARKYNRQAGALNIV</sequence>
<evidence type="ECO:0000256" key="2">
    <source>
        <dbReference type="ARBA" id="ARBA00022723"/>
    </source>
</evidence>
<dbReference type="Pfam" id="PF13359">
    <property type="entry name" value="DDE_Tnp_4"/>
    <property type="match status" value="1"/>
</dbReference>
<feature type="domain" description="DDE Tnp4" evidence="3">
    <location>
        <begin position="80"/>
        <end position="247"/>
    </location>
</feature>
<keyword evidence="5" id="KW-1185">Reference proteome</keyword>
<keyword evidence="2" id="KW-0479">Metal-binding</keyword>
<proteinExistence type="predicted"/>
<dbReference type="PANTHER" id="PTHR23080">
    <property type="entry name" value="THAP DOMAIN PROTEIN"/>
    <property type="match status" value="1"/>
</dbReference>
<dbReference type="Proteomes" id="UP000037510">
    <property type="component" value="Unassembled WGS sequence"/>
</dbReference>
<reference evidence="4 5" key="1">
    <citation type="journal article" date="2015" name="Genome Biol. Evol.">
        <title>The genome of winter moth (Operophtera brumata) provides a genomic perspective on sexual dimorphism and phenology.</title>
        <authorList>
            <person name="Derks M.F."/>
            <person name="Smit S."/>
            <person name="Salis L."/>
            <person name="Schijlen E."/>
            <person name="Bossers A."/>
            <person name="Mateman C."/>
            <person name="Pijl A.S."/>
            <person name="de Ridder D."/>
            <person name="Groenen M.A."/>
            <person name="Visser M.E."/>
            <person name="Megens H.J."/>
        </authorList>
    </citation>
    <scope>NUCLEOTIDE SEQUENCE [LARGE SCALE GENOMIC DNA]</scope>
    <source>
        <strain evidence="4">WM2013NL</strain>
        <tissue evidence="4">Head and thorax</tissue>
    </source>
</reference>
<protein>
    <recommendedName>
        <fullName evidence="3">DDE Tnp4 domain-containing protein</fullName>
    </recommendedName>
</protein>
<gene>
    <name evidence="4" type="ORF">OBRU01_17034</name>
</gene>
<accession>A0A0L7L1I6</accession>
<dbReference type="InterPro" id="IPR027806">
    <property type="entry name" value="HARBI1_dom"/>
</dbReference>
<dbReference type="AlphaFoldDB" id="A0A0L7L1I6"/>
<dbReference type="EMBL" id="JTDY01003590">
    <property type="protein sequence ID" value="KOB69295.1"/>
    <property type="molecule type" value="Genomic_DNA"/>
</dbReference>
<comment type="cofactor">
    <cofactor evidence="1">
        <name>a divalent metal cation</name>
        <dbReference type="ChEBI" id="CHEBI:60240"/>
    </cofactor>
</comment>
<evidence type="ECO:0000313" key="5">
    <source>
        <dbReference type="Proteomes" id="UP000037510"/>
    </source>
</evidence>